<keyword evidence="2 7" id="KW-0540">Nuclease</keyword>
<comment type="function">
    <text evidence="7">Single strand-specific metallo-endoribonuclease involved in late-stage 70S ribosome quality control and in maturation of the 3' terminus of the 16S rRNA.</text>
</comment>
<comment type="caution">
    <text evidence="8">The sequence shown here is derived from an EMBL/GenBank/DDBJ whole genome shotgun (WGS) entry which is preliminary data.</text>
</comment>
<reference evidence="8 9" key="1">
    <citation type="submission" date="2013-08" db="EMBL/GenBank/DDBJ databases">
        <authorList>
            <person name="Weinstock G."/>
            <person name="Sodergren E."/>
            <person name="Wylie T."/>
            <person name="Fulton L."/>
            <person name="Fulton R."/>
            <person name="Fronick C."/>
            <person name="O'Laughlin M."/>
            <person name="Godfrey J."/>
            <person name="Miner T."/>
            <person name="Herter B."/>
            <person name="Appelbaum E."/>
            <person name="Cordes M."/>
            <person name="Lek S."/>
            <person name="Wollam A."/>
            <person name="Pepin K.H."/>
            <person name="Palsikar V.B."/>
            <person name="Mitreva M."/>
            <person name="Wilson R.K."/>
        </authorList>
    </citation>
    <scope>NUCLEOTIDE SEQUENCE [LARGE SCALE GENOMIC DNA]</scope>
    <source>
        <strain evidence="8 9">ATCC 700332</strain>
    </source>
</reference>
<comment type="similarity">
    <text evidence="1 7">Belongs to the endoribonuclease YbeY family.</text>
</comment>
<keyword evidence="7" id="KW-0690">Ribosome biogenesis</keyword>
<evidence type="ECO:0000256" key="3">
    <source>
        <dbReference type="ARBA" id="ARBA00022723"/>
    </source>
</evidence>
<evidence type="ECO:0000256" key="4">
    <source>
        <dbReference type="ARBA" id="ARBA00022759"/>
    </source>
</evidence>
<feature type="binding site" evidence="7">
    <location>
        <position position="127"/>
    </location>
    <ligand>
        <name>Zn(2+)</name>
        <dbReference type="ChEBI" id="CHEBI:29105"/>
        <note>catalytic</note>
    </ligand>
</feature>
<dbReference type="InterPro" id="IPR023091">
    <property type="entry name" value="MetalPrtase_cat_dom_sf_prd"/>
</dbReference>
<evidence type="ECO:0000256" key="7">
    <source>
        <dbReference type="HAMAP-Rule" id="MF_00009"/>
    </source>
</evidence>
<dbReference type="PANTHER" id="PTHR46986:SF1">
    <property type="entry name" value="ENDORIBONUCLEASE YBEY, CHLOROPLASTIC"/>
    <property type="match status" value="1"/>
</dbReference>
<dbReference type="SUPFAM" id="SSF55486">
    <property type="entry name" value="Metalloproteases ('zincins'), catalytic domain"/>
    <property type="match status" value="1"/>
</dbReference>
<dbReference type="PANTHER" id="PTHR46986">
    <property type="entry name" value="ENDORIBONUCLEASE YBEY, CHLOROPLASTIC"/>
    <property type="match status" value="1"/>
</dbReference>
<evidence type="ECO:0000256" key="5">
    <source>
        <dbReference type="ARBA" id="ARBA00022801"/>
    </source>
</evidence>
<keyword evidence="3 7" id="KW-0479">Metal-binding</keyword>
<name>A0ABN0P004_TRELE</name>
<evidence type="ECO:0000313" key="8">
    <source>
        <dbReference type="EMBL" id="ERJ93591.1"/>
    </source>
</evidence>
<feature type="binding site" evidence="7">
    <location>
        <position position="123"/>
    </location>
    <ligand>
        <name>Zn(2+)</name>
        <dbReference type="ChEBI" id="CHEBI:29105"/>
        <note>catalytic</note>
    </ligand>
</feature>
<evidence type="ECO:0000256" key="2">
    <source>
        <dbReference type="ARBA" id="ARBA00022722"/>
    </source>
</evidence>
<keyword evidence="5 7" id="KW-0378">Hydrolase</keyword>
<evidence type="ECO:0000256" key="6">
    <source>
        <dbReference type="ARBA" id="ARBA00022833"/>
    </source>
</evidence>
<keyword evidence="7" id="KW-0698">rRNA processing</keyword>
<sequence>MQAQMENKLLFAAEGIELPAWLSRAQDFLECVLKKRSHDNWELSVLFCSNEYIRNLNRQFRAVDAPTDVLSFEQGGEYSEYTDENGKVRYAAGDIVISLEFLAQNAADFAVSQNEELKRLLIHGILHLEGMDHGENRIGDAVQCEMLSLQERLLNEFASYVIIEEK</sequence>
<dbReference type="Proteomes" id="UP000016649">
    <property type="component" value="Unassembled WGS sequence"/>
</dbReference>
<keyword evidence="9" id="KW-1185">Reference proteome</keyword>
<protein>
    <recommendedName>
        <fullName evidence="7">Endoribonuclease YbeY</fullName>
        <ecNumber evidence="7">3.1.-.-</ecNumber>
    </recommendedName>
</protein>
<dbReference type="Pfam" id="PF02130">
    <property type="entry name" value="YbeY"/>
    <property type="match status" value="1"/>
</dbReference>
<dbReference type="InterPro" id="IPR002036">
    <property type="entry name" value="YbeY"/>
</dbReference>
<organism evidence="8 9">
    <name type="scientific">Treponema lecithinolyticum ATCC 700332</name>
    <dbReference type="NCBI Taxonomy" id="1321815"/>
    <lineage>
        <taxon>Bacteria</taxon>
        <taxon>Pseudomonadati</taxon>
        <taxon>Spirochaetota</taxon>
        <taxon>Spirochaetia</taxon>
        <taxon>Spirochaetales</taxon>
        <taxon>Treponemataceae</taxon>
        <taxon>Treponema</taxon>
    </lineage>
</organism>
<evidence type="ECO:0000256" key="1">
    <source>
        <dbReference type="ARBA" id="ARBA00010875"/>
    </source>
</evidence>
<dbReference type="NCBIfam" id="TIGR00043">
    <property type="entry name" value="rRNA maturation RNase YbeY"/>
    <property type="match status" value="1"/>
</dbReference>
<comment type="subcellular location">
    <subcellularLocation>
        <location evidence="7">Cytoplasm</location>
    </subcellularLocation>
</comment>
<keyword evidence="4 7" id="KW-0255">Endonuclease</keyword>
<dbReference type="Gene3D" id="3.40.390.30">
    <property type="entry name" value="Metalloproteases ('zincins'), catalytic domain"/>
    <property type="match status" value="1"/>
</dbReference>
<keyword evidence="6 7" id="KW-0862">Zinc</keyword>
<gene>
    <name evidence="7" type="primary">ybeY</name>
    <name evidence="8" type="ORF">HMPREF9193_00880</name>
</gene>
<keyword evidence="7" id="KW-0963">Cytoplasm</keyword>
<evidence type="ECO:0000313" key="9">
    <source>
        <dbReference type="Proteomes" id="UP000016649"/>
    </source>
</evidence>
<dbReference type="EMBL" id="AWVH01000024">
    <property type="protein sequence ID" value="ERJ93591.1"/>
    <property type="molecule type" value="Genomic_DNA"/>
</dbReference>
<proteinExistence type="inferred from homology"/>
<comment type="cofactor">
    <cofactor evidence="7">
        <name>Zn(2+)</name>
        <dbReference type="ChEBI" id="CHEBI:29105"/>
    </cofactor>
    <text evidence="7">Binds 1 zinc ion.</text>
</comment>
<accession>A0ABN0P004</accession>
<dbReference type="HAMAP" id="MF_00009">
    <property type="entry name" value="Endoribonucl_YbeY"/>
    <property type="match status" value="1"/>
</dbReference>
<feature type="binding site" evidence="7">
    <location>
        <position position="133"/>
    </location>
    <ligand>
        <name>Zn(2+)</name>
        <dbReference type="ChEBI" id="CHEBI:29105"/>
        <note>catalytic</note>
    </ligand>
</feature>
<dbReference type="EC" id="3.1.-.-" evidence="7"/>